<reference evidence="1" key="1">
    <citation type="submission" date="2023-04" db="EMBL/GenBank/DDBJ databases">
        <title>Ambrosiozyma monospora NBRC 10751.</title>
        <authorList>
            <person name="Ichikawa N."/>
            <person name="Sato H."/>
            <person name="Tonouchi N."/>
        </authorList>
    </citation>
    <scope>NUCLEOTIDE SEQUENCE</scope>
    <source>
        <strain evidence="1">NBRC 10751</strain>
    </source>
</reference>
<evidence type="ECO:0000313" key="2">
    <source>
        <dbReference type="Proteomes" id="UP001165064"/>
    </source>
</evidence>
<sequence length="279" mass="31840">MLFQKVYINLECHFIEVFPHYVHNGEMVVLQHVRIAVNYLLQENPAAFNDEPIFSLIQLYERLVESENDDVMTTGLDIPAVAEISDNEPENEEEEEDNGTNGYKNEKENDDDDSEDDEDDDEFEDLPLFDLDDDLQEMMSFEIEKERKLKQEKRAGNKGGKHKDSKRTTPSKQPSDDFNADSAKEPENSTLDVPDESNDNAESQNTRLEMAEIDKMFPPQKVVYVESLPFEKNKASKENNKSKSQSSKENGKAKNPLSKVSANVFKNGEYQQQQAGICG</sequence>
<keyword evidence="2" id="KW-1185">Reference proteome</keyword>
<accession>A0ACB5TZ12</accession>
<evidence type="ECO:0000313" key="1">
    <source>
        <dbReference type="EMBL" id="GME98346.1"/>
    </source>
</evidence>
<comment type="caution">
    <text evidence="1">The sequence shown here is derived from an EMBL/GenBank/DDBJ whole genome shotgun (WGS) entry which is preliminary data.</text>
</comment>
<name>A0ACB5TZ12_AMBMO</name>
<protein>
    <submittedName>
        <fullName evidence="1">Unnamed protein product</fullName>
    </submittedName>
</protein>
<gene>
    <name evidence="1" type="ORF">Amon02_001046300</name>
</gene>
<organism evidence="1 2">
    <name type="scientific">Ambrosiozyma monospora</name>
    <name type="common">Yeast</name>
    <name type="synonym">Endomycopsis monosporus</name>
    <dbReference type="NCBI Taxonomy" id="43982"/>
    <lineage>
        <taxon>Eukaryota</taxon>
        <taxon>Fungi</taxon>
        <taxon>Dikarya</taxon>
        <taxon>Ascomycota</taxon>
        <taxon>Saccharomycotina</taxon>
        <taxon>Pichiomycetes</taxon>
        <taxon>Pichiales</taxon>
        <taxon>Pichiaceae</taxon>
        <taxon>Ambrosiozyma</taxon>
    </lineage>
</organism>
<dbReference type="Proteomes" id="UP001165064">
    <property type="component" value="Unassembled WGS sequence"/>
</dbReference>
<proteinExistence type="predicted"/>
<dbReference type="EMBL" id="BSXS01010480">
    <property type="protein sequence ID" value="GME98346.1"/>
    <property type="molecule type" value="Genomic_DNA"/>
</dbReference>